<evidence type="ECO:0000256" key="1">
    <source>
        <dbReference type="SAM" id="Phobius"/>
    </source>
</evidence>
<keyword evidence="1" id="KW-1133">Transmembrane helix</keyword>
<dbReference type="PIRSF" id="PIRSF004923">
    <property type="entry name" value="RseC"/>
    <property type="match status" value="1"/>
</dbReference>
<keyword evidence="1" id="KW-0472">Membrane</keyword>
<evidence type="ECO:0000313" key="2">
    <source>
        <dbReference type="EMBL" id="VAW45853.1"/>
    </source>
</evidence>
<protein>
    <recommendedName>
        <fullName evidence="3">Sigma factor RpoE regulatory protein RseC</fullName>
    </recommendedName>
</protein>
<accession>A0A3B0W0B6</accession>
<keyword evidence="1" id="KW-0812">Transmembrane</keyword>
<organism evidence="2">
    <name type="scientific">hydrothermal vent metagenome</name>
    <dbReference type="NCBI Taxonomy" id="652676"/>
    <lineage>
        <taxon>unclassified sequences</taxon>
        <taxon>metagenomes</taxon>
        <taxon>ecological metagenomes</taxon>
    </lineage>
</organism>
<dbReference type="AlphaFoldDB" id="A0A3B0W0B6"/>
<feature type="transmembrane region" description="Helical" evidence="1">
    <location>
        <begin position="90"/>
        <end position="112"/>
    </location>
</feature>
<reference evidence="2" key="1">
    <citation type="submission" date="2018-06" db="EMBL/GenBank/DDBJ databases">
        <authorList>
            <person name="Zhirakovskaya E."/>
        </authorList>
    </citation>
    <scope>NUCLEOTIDE SEQUENCE</scope>
</reference>
<dbReference type="Pfam" id="PF04246">
    <property type="entry name" value="RseC_MucC"/>
    <property type="match status" value="1"/>
</dbReference>
<sequence length="158" mass="17384">MQDTELSEQKILTEHGRVVSIEGEFAYVQVDAKGGCNGCASASSCGTSSLAEYFKGGTRGLIKVKNSVNAHKDDRVLLILDQSQLVKQAFMAYGMPLLGLFVFALLFQWIGASLFEWSSHLQNILAIIGGFMGVGLGWLFTYKRYQPVLPEITLLNMQ</sequence>
<dbReference type="InterPro" id="IPR026268">
    <property type="entry name" value="RseC"/>
</dbReference>
<dbReference type="PANTHER" id="PTHR35867">
    <property type="entry name" value="PROTEIN RSEC"/>
    <property type="match status" value="1"/>
</dbReference>
<feature type="transmembrane region" description="Helical" evidence="1">
    <location>
        <begin position="124"/>
        <end position="142"/>
    </location>
</feature>
<proteinExistence type="predicted"/>
<dbReference type="InterPro" id="IPR007359">
    <property type="entry name" value="SigmaE_reg_RseC_MucC"/>
</dbReference>
<gene>
    <name evidence="2" type="ORF">MNBD_GAMMA04-146</name>
</gene>
<dbReference type="PANTHER" id="PTHR35867:SF1">
    <property type="entry name" value="PROTEIN RSEC"/>
    <property type="match status" value="1"/>
</dbReference>
<dbReference type="EMBL" id="UOFB01000102">
    <property type="protein sequence ID" value="VAW45853.1"/>
    <property type="molecule type" value="Genomic_DNA"/>
</dbReference>
<name>A0A3B0W0B6_9ZZZZ</name>
<evidence type="ECO:0008006" key="3">
    <source>
        <dbReference type="Google" id="ProtNLM"/>
    </source>
</evidence>